<feature type="domain" description="S1 motif" evidence="14">
    <location>
        <begin position="728"/>
        <end position="797"/>
    </location>
</feature>
<dbReference type="Pfam" id="PF00575">
    <property type="entry name" value="S1"/>
    <property type="match status" value="3"/>
</dbReference>
<feature type="region of interest" description="Disordered" evidence="13">
    <location>
        <begin position="39"/>
        <end position="62"/>
    </location>
</feature>
<dbReference type="CDD" id="cd05702">
    <property type="entry name" value="S1_Rrp5_repeat_hs11_sc8"/>
    <property type="match status" value="1"/>
</dbReference>
<feature type="domain" description="S1 motif" evidence="14">
    <location>
        <begin position="1035"/>
        <end position="1108"/>
    </location>
</feature>
<feature type="compositionally biased region" description="Basic and acidic residues" evidence="13">
    <location>
        <begin position="1426"/>
        <end position="1438"/>
    </location>
</feature>
<evidence type="ECO:0000256" key="5">
    <source>
        <dbReference type="ARBA" id="ARBA00022737"/>
    </source>
</evidence>
<dbReference type="InterPro" id="IPR012340">
    <property type="entry name" value="NA-bd_OB-fold"/>
</dbReference>
<feature type="compositionally biased region" description="Basic and acidic residues" evidence="13">
    <location>
        <begin position="1478"/>
        <end position="1487"/>
    </location>
</feature>
<comment type="subunit">
    <text evidence="10">Interacts with NF-kappa-B p50/NFKB1 and NF-kappa-B p65/RELA.</text>
</comment>
<dbReference type="InterPro" id="IPR003029">
    <property type="entry name" value="S1_domain"/>
</dbReference>
<feature type="domain" description="S1 motif" evidence="14">
    <location>
        <begin position="84"/>
        <end position="172"/>
    </location>
</feature>
<feature type="domain" description="S1 motif" evidence="14">
    <location>
        <begin position="366"/>
        <end position="437"/>
    </location>
</feature>
<evidence type="ECO:0000256" key="8">
    <source>
        <dbReference type="ARBA" id="ARBA00023242"/>
    </source>
</evidence>
<reference evidence="15" key="1">
    <citation type="submission" date="2025-08" db="UniProtKB">
        <authorList>
            <consortium name="Ensembl"/>
        </authorList>
    </citation>
    <scope>IDENTIFICATION</scope>
</reference>
<dbReference type="CDD" id="cd05693">
    <property type="entry name" value="S1_Rrp5_repeat_hs1_sc1"/>
    <property type="match status" value="1"/>
</dbReference>
<feature type="compositionally biased region" description="Basic residues" evidence="13">
    <location>
        <begin position="1467"/>
        <end position="1477"/>
    </location>
</feature>
<keyword evidence="4" id="KW-0597">Phosphoprotein</keyword>
<feature type="compositionally biased region" description="Basic residues" evidence="13">
    <location>
        <begin position="44"/>
        <end position="60"/>
    </location>
</feature>
<dbReference type="CDD" id="cd05695">
    <property type="entry name" value="S1_Rrp5_repeat_hs3"/>
    <property type="match status" value="1"/>
</dbReference>
<dbReference type="FunFam" id="2.40.50.140:FF:000148">
    <property type="entry name" value="protein RRP5 homolog isoform X1"/>
    <property type="match status" value="1"/>
</dbReference>
<dbReference type="InterPro" id="IPR048058">
    <property type="entry name" value="Rrp5_S1_rpt_hs11_sc8"/>
</dbReference>
<evidence type="ECO:0000256" key="4">
    <source>
        <dbReference type="ARBA" id="ARBA00022553"/>
    </source>
</evidence>
<dbReference type="CDD" id="cd05698">
    <property type="entry name" value="S1_Rrp5_repeat_hs6_sc5"/>
    <property type="match status" value="1"/>
</dbReference>
<dbReference type="FunFam" id="1.25.40.10:FF:000065">
    <property type="entry name" value="Programmed cell death 11"/>
    <property type="match status" value="1"/>
</dbReference>
<keyword evidence="6" id="KW-0832">Ubl conjugation</keyword>
<dbReference type="CDD" id="cd04461">
    <property type="entry name" value="S1_Rrp5_repeat_hs8_sc7"/>
    <property type="match status" value="1"/>
</dbReference>
<dbReference type="SUPFAM" id="SSF50249">
    <property type="entry name" value="Nucleic acid-binding proteins"/>
    <property type="match status" value="10"/>
</dbReference>
<dbReference type="FunFam" id="2.40.50.140:FF:000175">
    <property type="entry name" value="Programmed cell death 11"/>
    <property type="match status" value="1"/>
</dbReference>
<dbReference type="CDD" id="cd05697">
    <property type="entry name" value="S1_Rrp5_repeat_hs5"/>
    <property type="match status" value="1"/>
</dbReference>
<dbReference type="GO" id="GO:0003723">
    <property type="term" value="F:RNA binding"/>
    <property type="evidence" value="ECO:0007669"/>
    <property type="project" value="TreeGrafter"/>
</dbReference>
<evidence type="ECO:0000313" key="15">
    <source>
        <dbReference type="Ensembl" id="ENSCAFP00020013152.1"/>
    </source>
</evidence>
<dbReference type="Ensembl" id="ENSCAFT00020015180.1">
    <property type="protein sequence ID" value="ENSCAFP00020013152.1"/>
    <property type="gene ID" value="ENSCAFG00020010369.1"/>
</dbReference>
<organism evidence="15 16">
    <name type="scientific">Canis lupus dingo</name>
    <name type="common">dingo</name>
    <dbReference type="NCBI Taxonomy" id="286419"/>
    <lineage>
        <taxon>Eukaryota</taxon>
        <taxon>Metazoa</taxon>
        <taxon>Chordata</taxon>
        <taxon>Craniata</taxon>
        <taxon>Vertebrata</taxon>
        <taxon>Euteleostomi</taxon>
        <taxon>Mammalia</taxon>
        <taxon>Eutheria</taxon>
        <taxon>Laurasiatheria</taxon>
        <taxon>Carnivora</taxon>
        <taxon>Caniformia</taxon>
        <taxon>Canidae</taxon>
        <taxon>Canis</taxon>
    </lineage>
</organism>
<dbReference type="CDD" id="cd05696">
    <property type="entry name" value="S1_Rrp5_repeat_hs4"/>
    <property type="match status" value="1"/>
</dbReference>
<keyword evidence="5" id="KW-0677">Repeat</keyword>
<dbReference type="FunFam" id="2.40.50.140:FF:000340">
    <property type="entry name" value="Unplaced genomic scaffold supercont1.162, whole genome shotgun sequence"/>
    <property type="match status" value="1"/>
</dbReference>
<feature type="domain" description="S1 motif" evidence="14">
    <location>
        <begin position="1324"/>
        <end position="1396"/>
    </location>
</feature>
<accession>A0A8C0KC21</accession>
<dbReference type="InterPro" id="IPR003107">
    <property type="entry name" value="HAT"/>
</dbReference>
<feature type="domain" description="S1 motif" evidence="14">
    <location>
        <begin position="1149"/>
        <end position="1222"/>
    </location>
</feature>
<feature type="domain" description="S1 motif" evidence="14">
    <location>
        <begin position="188"/>
        <end position="259"/>
    </location>
</feature>
<dbReference type="CDD" id="cd05694">
    <property type="entry name" value="S1_Rrp5_repeat_hs2_sc2"/>
    <property type="match status" value="1"/>
</dbReference>
<dbReference type="PROSITE" id="PS50126">
    <property type="entry name" value="S1"/>
    <property type="match status" value="12"/>
</dbReference>
<comment type="subcellular location">
    <subcellularLocation>
        <location evidence="1">Nucleus</location>
        <location evidence="1">Nucleolus</location>
    </subcellularLocation>
</comment>
<dbReference type="InterPro" id="IPR008847">
    <property type="entry name" value="Suf"/>
</dbReference>
<keyword evidence="8" id="KW-0539">Nucleus</keyword>
<dbReference type="InterPro" id="IPR048059">
    <property type="entry name" value="Rrp5_S1_rpt_hs1_sc1"/>
</dbReference>
<dbReference type="SMART" id="SM00316">
    <property type="entry name" value="S1"/>
    <property type="match status" value="13"/>
</dbReference>
<feature type="domain" description="S1 motif" evidence="14">
    <location>
        <begin position="454"/>
        <end position="523"/>
    </location>
</feature>
<gene>
    <name evidence="15" type="primary">PDCD11</name>
</gene>
<feature type="domain" description="S1 motif" evidence="14">
    <location>
        <begin position="1230"/>
        <end position="1298"/>
    </location>
</feature>
<dbReference type="FunFam" id="2.40.50.140:FF:000194">
    <property type="entry name" value="Programmed cell death 11"/>
    <property type="match status" value="1"/>
</dbReference>
<feature type="region of interest" description="Disordered" evidence="13">
    <location>
        <begin position="1402"/>
        <end position="1533"/>
    </location>
</feature>
<feature type="domain" description="S1 motif" evidence="14">
    <location>
        <begin position="282"/>
        <end position="347"/>
    </location>
</feature>
<evidence type="ECO:0000256" key="13">
    <source>
        <dbReference type="SAM" id="MobiDB-lite"/>
    </source>
</evidence>
<evidence type="ECO:0000313" key="16">
    <source>
        <dbReference type="Proteomes" id="UP000694391"/>
    </source>
</evidence>
<evidence type="ECO:0000256" key="9">
    <source>
        <dbReference type="ARBA" id="ARBA00059726"/>
    </source>
</evidence>
<feature type="region of interest" description="Disordered" evidence="13">
    <location>
        <begin position="1548"/>
        <end position="1589"/>
    </location>
</feature>
<keyword evidence="7" id="KW-0007">Acetylation</keyword>
<keyword evidence="16" id="KW-1185">Reference proteome</keyword>
<dbReference type="CDD" id="cd05699">
    <property type="entry name" value="S1_Rrp5_repeat_hs7"/>
    <property type="match status" value="1"/>
</dbReference>
<dbReference type="Pfam" id="PF05843">
    <property type="entry name" value="Suf"/>
    <property type="match status" value="1"/>
</dbReference>
<evidence type="ECO:0000256" key="11">
    <source>
        <dbReference type="ARBA" id="ARBA00067510"/>
    </source>
</evidence>
<dbReference type="FunFam" id="2.40.50.140:FF:000200">
    <property type="entry name" value="Programmed cell death 11"/>
    <property type="match status" value="1"/>
</dbReference>
<dbReference type="Proteomes" id="UP000694391">
    <property type="component" value="Unplaced"/>
</dbReference>
<keyword evidence="3" id="KW-0698">rRNA processing</keyword>
<dbReference type="FunFam" id="2.40.50.140:FF:000222">
    <property type="entry name" value="Programmed cell death 11"/>
    <property type="match status" value="1"/>
</dbReference>
<dbReference type="PANTHER" id="PTHR23270:SF10">
    <property type="entry name" value="PROTEIN RRP5 HOMOLOG"/>
    <property type="match status" value="1"/>
</dbReference>
<feature type="region of interest" description="Disordered" evidence="13">
    <location>
        <begin position="1"/>
        <end position="20"/>
    </location>
</feature>
<dbReference type="GO" id="GO:0005829">
    <property type="term" value="C:cytosol"/>
    <property type="evidence" value="ECO:0007669"/>
    <property type="project" value="Ensembl"/>
</dbReference>
<evidence type="ECO:0000256" key="7">
    <source>
        <dbReference type="ARBA" id="ARBA00022990"/>
    </source>
</evidence>
<proteinExistence type="predicted"/>
<dbReference type="GO" id="GO:0051059">
    <property type="term" value="F:NF-kappaB binding"/>
    <property type="evidence" value="ECO:0007669"/>
    <property type="project" value="Ensembl"/>
</dbReference>
<dbReference type="CDD" id="cd05704">
    <property type="entry name" value="S1_Rrp5_repeat_hs13"/>
    <property type="match status" value="1"/>
</dbReference>
<feature type="compositionally biased region" description="Basic and acidic residues" evidence="13">
    <location>
        <begin position="1521"/>
        <end position="1530"/>
    </location>
</feature>
<dbReference type="Gene3D" id="2.40.50.140">
    <property type="entry name" value="Nucleic acid-binding proteins"/>
    <property type="match status" value="8"/>
</dbReference>
<dbReference type="SUPFAM" id="SSF48452">
    <property type="entry name" value="TPR-like"/>
    <property type="match status" value="1"/>
</dbReference>
<protein>
    <recommendedName>
        <fullName evidence="11">Protein RRP5 homolog</fullName>
    </recommendedName>
    <alternativeName>
        <fullName evidence="12">Programmed cell death protein 11</fullName>
    </alternativeName>
</protein>
<dbReference type="Pfam" id="PF23459">
    <property type="entry name" value="S1_RRP5"/>
    <property type="match status" value="9"/>
</dbReference>
<dbReference type="GO" id="GO:0006364">
    <property type="term" value="P:rRNA processing"/>
    <property type="evidence" value="ECO:0007669"/>
    <property type="project" value="UniProtKB-KW"/>
</dbReference>
<evidence type="ECO:0000256" key="12">
    <source>
        <dbReference type="ARBA" id="ARBA00080810"/>
    </source>
</evidence>
<dbReference type="SMART" id="SM00386">
    <property type="entry name" value="HAT"/>
    <property type="match status" value="7"/>
</dbReference>
<name>A0A8C0KC21_CANLU</name>
<dbReference type="Gene3D" id="1.25.40.10">
    <property type="entry name" value="Tetratricopeptide repeat domain"/>
    <property type="match status" value="1"/>
</dbReference>
<dbReference type="PANTHER" id="PTHR23270">
    <property type="entry name" value="PROGRAMMED CELL DEATH PROTEIN 11 PRE-RRNA PROCESSING PROTEIN RRP5"/>
    <property type="match status" value="1"/>
</dbReference>
<evidence type="ECO:0000256" key="3">
    <source>
        <dbReference type="ARBA" id="ARBA00022552"/>
    </source>
</evidence>
<dbReference type="InterPro" id="IPR011990">
    <property type="entry name" value="TPR-like_helical_dom_sf"/>
</dbReference>
<feature type="domain" description="S1 motif" evidence="14">
    <location>
        <begin position="635"/>
        <end position="706"/>
    </location>
</feature>
<dbReference type="CDD" id="cd05701">
    <property type="entry name" value="S1_Rrp5_repeat_hs10"/>
    <property type="match status" value="1"/>
</dbReference>
<dbReference type="FunFam" id="2.40.50.140:FF:000245">
    <property type="entry name" value="Programmed cell death 11"/>
    <property type="match status" value="1"/>
</dbReference>
<keyword evidence="2" id="KW-1017">Isopeptide bond</keyword>
<dbReference type="GO" id="GO:0032040">
    <property type="term" value="C:small-subunit processome"/>
    <property type="evidence" value="ECO:0007669"/>
    <property type="project" value="TreeGrafter"/>
</dbReference>
<evidence type="ECO:0000256" key="2">
    <source>
        <dbReference type="ARBA" id="ARBA00022499"/>
    </source>
</evidence>
<evidence type="ECO:0000256" key="1">
    <source>
        <dbReference type="ARBA" id="ARBA00004604"/>
    </source>
</evidence>
<feature type="domain" description="S1 motif" evidence="14">
    <location>
        <begin position="543"/>
        <end position="612"/>
    </location>
</feature>
<comment type="function">
    <text evidence="9">Essential for the generation of mature 18S rRNA, specifically necessary for cleavages at sites A0, 1 and 2 of the 47S precursor. Directly interacts with U3 snoRNA.</text>
</comment>
<dbReference type="InterPro" id="IPR057302">
    <property type="entry name" value="Rrp5_S1"/>
</dbReference>
<feature type="compositionally biased region" description="Basic and acidic residues" evidence="13">
    <location>
        <begin position="1579"/>
        <end position="1589"/>
    </location>
</feature>
<dbReference type="GeneTree" id="ENSGT00390000012228"/>
<dbReference type="FunFam" id="2.40.50.140:FF:000103">
    <property type="entry name" value="protein RRP5 homolog"/>
    <property type="match status" value="2"/>
</dbReference>
<sequence>MLPTMEESFPRGGTRKTHKLEKAFQQSVEQDNLFDISIEEESTKRKKSQKGPAKTKKLKIEKRESSKSVREKFEVLSVESLREGMRILGCVKEVHELELVISLPNGLQGFVQATEICDAYTEQLNEQVAQEEPLKDLVCLSELFSPGMLVRCVVSSVGITESGKKSVKLSLNPKNVNEVLSAEALKPGMLLTGTVSSLEDHGYLVDIGVSGARAFLPLQKAQEYIRQKNKGAKLKVGQYLNCIIEEVKGNGGVVGLSIGPSEVSAAIATEEQNWTLNNLLPGLVVKAQVQKVTPVGLTLNFLTFFSGLVDFMHLDPKKAGTYFSNQAVRACVLCVHPRTRAVRLSLRPIFLQPGRSLTRLSCQHLGAVLDDVPVQSFFSKAGATFRLKDGALAYARLSHLSDSKNIFNAEAYKPGNIHKCRIIDYSQMDEMVLLSLRPSIIESQYFRYHDIKPGALVKGTVLTIEPYGMLVKVGEQIRGLIPPMHLADILIKNPEKKYHIGDEVKCRVLLCDPEAKKLMMTLKKTLIESKLPAITCYADAKPGLQTHGFILRVKDYGCIVKFYNDVQGLVPKHELSAEYVPDPERVFYTGQVVKVVVLNCEPSKERMLLSFKLLGDPKKEHTGHSQKKRRAISVGQLVDVKVLEKTKDGLEVSVLPHNIPAFLPTPHLSDHVANGPLLYHWLQAGDTLHRVLCLSQSEGRVLLCRKPALVSTVEGGQDPKNFAEIHPGMLLIGFVKSIKDYGVFVQFPSGLSGLAPKAIMSDKFVTSTSDHFVEGQTVVAKVTNVDEEKQRMLLSLRLSDCGLGDLATTSLLLLSQCLEERQGVRSLMSNRDSVLIQTLAEMTPGMVLDLEVQEVLEDGSVVFSEGPVSGLVLRASKYHRAGQEVEPGQKKKVVILNVDMLKLEVHVSLCHDLVNRKPKKLKKGSEHQAIVQHLEESFAVASLVETGHLAAFSLTSHLNDTFRFDSEKLQVGQGVSLTLKTTEPGMTGFLLAVEGPAAKRTVRQTRKDSETVDEDEEADPALVVGAVKKHTLSIGDMVTGTVKSIKPTHVVVTLEDGIIGCIHASHILDDVPVGTSPTAKLKVGRTVTARVIGGRDMKTFKFLPISHPRFIRTIPELSVRPSELEKDGCTALNTHSSSHLEKIKQYQAGQTLICFLKKYNVVKKWLEVEIAPDIRGRIPLLLTSLSFKVLKHPDKKFRIGQALKATVVGPDSSKAFLCLSLIGPHKLEKGEVAMGRVVKVTPKDGLTVSFPFGKIGKVSVFHVSDSYSETPLEDFVPQKIVRCYVLSATGHVLTLSLRSSRTNPETKSKITDPEINSIQDIQEGQLLRGYVKSVQPHGVLFGLGPSVVGLVQYPHVSQYSPSKKTLYNRYLPEGKLLTAKVLSLKCQKNLVELSFLPNDTGKPDVFPASLGLPLLKQEERTEEAEENKHKEEEKEEKNQKRKGKRNQEGQEGVQLLGEEKKEPQKLQAKKQGKRRRRESAGEQERVNKKQKKAAPSEEDDSGVEVYYREGEEEVEEMSVLPKEKPRRPAEVPRLQLSSGFIWDVGLDSLTPALPPRGESSDSEEDNKPQQSTQKKSKKERMLEKQKAEKELSRIEEALMDPGRQPESADDFDRLLLSSPNSSILWLQYMAFHLQATEIEKARAVAERALKTISFREEQEKLNVWVALLNLENMYGSQESLTKVFERAVQYNEPLKVFLHLADIYNKSEKFQEAGELYNRMLKRFRQEKAVWIKYGAFLLRRGQAGASHRVMQRALECLPNKEHVDVIAKFAQLEFQLGDAERAKAIFENTLSTYPKRTDVWSVYIDMTIKHGSQKEVRDIFERVIHLSLAPKRMKFFFKRYLDYEKQHGTEKDVQAVKAKALEYVEAKSSVLED</sequence>
<reference evidence="15" key="2">
    <citation type="submission" date="2025-09" db="UniProtKB">
        <authorList>
            <consortium name="Ensembl"/>
        </authorList>
    </citation>
    <scope>IDENTIFICATION</scope>
</reference>
<dbReference type="InterPro" id="IPR045209">
    <property type="entry name" value="Rrp5"/>
</dbReference>
<dbReference type="CDD" id="cd05703">
    <property type="entry name" value="S1_Rrp5_repeat_hs12_sc9"/>
    <property type="match status" value="1"/>
</dbReference>
<evidence type="ECO:0000259" key="14">
    <source>
        <dbReference type="PROSITE" id="PS50126"/>
    </source>
</evidence>
<evidence type="ECO:0000256" key="10">
    <source>
        <dbReference type="ARBA" id="ARBA00062488"/>
    </source>
</evidence>
<evidence type="ECO:0000256" key="6">
    <source>
        <dbReference type="ARBA" id="ARBA00022843"/>
    </source>
</evidence>